<dbReference type="InterPro" id="IPR049551">
    <property type="entry name" value="PKS_DH_C"/>
</dbReference>
<dbReference type="PANTHER" id="PTHR43775:SF49">
    <property type="entry name" value="SYNTHASE, PUTATIVE (JCVI)-RELATED"/>
    <property type="match status" value="1"/>
</dbReference>
<dbReference type="GO" id="GO:0004315">
    <property type="term" value="F:3-oxoacyl-[acyl-carrier-protein] synthase activity"/>
    <property type="evidence" value="ECO:0007669"/>
    <property type="project" value="InterPro"/>
</dbReference>
<dbReference type="CDD" id="cd05195">
    <property type="entry name" value="enoyl_red"/>
    <property type="match status" value="1"/>
</dbReference>
<feature type="active site" description="Proton donor; for dehydratase activity" evidence="8">
    <location>
        <position position="1130"/>
    </location>
</feature>
<dbReference type="PROSITE" id="PS52004">
    <property type="entry name" value="KS3_2"/>
    <property type="match status" value="1"/>
</dbReference>
<dbReference type="InterPro" id="IPR001227">
    <property type="entry name" value="Ac_transferase_dom_sf"/>
</dbReference>
<dbReference type="GO" id="GO:0031177">
    <property type="term" value="F:phosphopantetheine binding"/>
    <property type="evidence" value="ECO:0007669"/>
    <property type="project" value="InterPro"/>
</dbReference>
<keyword evidence="14" id="KW-1185">Reference proteome</keyword>
<dbReference type="InterPro" id="IPR009081">
    <property type="entry name" value="PP-bd_ACP"/>
</dbReference>
<dbReference type="Gene3D" id="3.40.47.10">
    <property type="match status" value="1"/>
</dbReference>
<evidence type="ECO:0000256" key="3">
    <source>
        <dbReference type="ARBA" id="ARBA00022603"/>
    </source>
</evidence>
<dbReference type="InterPro" id="IPR020807">
    <property type="entry name" value="PKS_DH"/>
</dbReference>
<dbReference type="SUPFAM" id="SSF53335">
    <property type="entry name" value="S-adenosyl-L-methionine-dependent methyltransferases"/>
    <property type="match status" value="1"/>
</dbReference>
<dbReference type="InterPro" id="IPR020843">
    <property type="entry name" value="ER"/>
</dbReference>
<keyword evidence="1" id="KW-0596">Phosphopantetheine</keyword>
<dbReference type="SMART" id="SM00823">
    <property type="entry name" value="PKS_PP"/>
    <property type="match status" value="1"/>
</dbReference>
<dbReference type="Gene3D" id="3.40.366.10">
    <property type="entry name" value="Malonyl-Coenzyme A Acyl Carrier Protein, domain 2"/>
    <property type="match status" value="1"/>
</dbReference>
<dbReference type="Pfam" id="PF14765">
    <property type="entry name" value="PS-DH"/>
    <property type="match status" value="1"/>
</dbReference>
<dbReference type="Pfam" id="PF08659">
    <property type="entry name" value="KR"/>
    <property type="match status" value="1"/>
</dbReference>
<evidence type="ECO:0000313" key="13">
    <source>
        <dbReference type="EMBL" id="KAG4414386.1"/>
    </source>
</evidence>
<dbReference type="InterPro" id="IPR014030">
    <property type="entry name" value="Ketoacyl_synth_N"/>
</dbReference>
<dbReference type="InterPro" id="IPR049900">
    <property type="entry name" value="PKS_mFAS_DH"/>
</dbReference>
<dbReference type="PANTHER" id="PTHR43775">
    <property type="entry name" value="FATTY ACID SYNTHASE"/>
    <property type="match status" value="1"/>
</dbReference>
<organism evidence="13 14">
    <name type="scientific">Cadophora malorum</name>
    <dbReference type="NCBI Taxonomy" id="108018"/>
    <lineage>
        <taxon>Eukaryota</taxon>
        <taxon>Fungi</taxon>
        <taxon>Dikarya</taxon>
        <taxon>Ascomycota</taxon>
        <taxon>Pezizomycotina</taxon>
        <taxon>Leotiomycetes</taxon>
        <taxon>Helotiales</taxon>
        <taxon>Ploettnerulaceae</taxon>
        <taxon>Cadophora</taxon>
    </lineage>
</organism>
<dbReference type="SUPFAM" id="SSF51735">
    <property type="entry name" value="NAD(P)-binding Rossmann-fold domains"/>
    <property type="match status" value="2"/>
</dbReference>
<dbReference type="GO" id="GO:0006633">
    <property type="term" value="P:fatty acid biosynthetic process"/>
    <property type="evidence" value="ECO:0007669"/>
    <property type="project" value="InterPro"/>
</dbReference>
<dbReference type="Pfam" id="PF13602">
    <property type="entry name" value="ADH_zinc_N_2"/>
    <property type="match status" value="1"/>
</dbReference>
<dbReference type="EMBL" id="JAFJYH010000267">
    <property type="protein sequence ID" value="KAG4414386.1"/>
    <property type="molecule type" value="Genomic_DNA"/>
</dbReference>
<dbReference type="Gene3D" id="3.90.180.10">
    <property type="entry name" value="Medium-chain alcohol dehydrogenases, catalytic domain"/>
    <property type="match status" value="1"/>
</dbReference>
<dbReference type="InterPro" id="IPR057326">
    <property type="entry name" value="KR_dom"/>
</dbReference>
<sequence length="2506" mass="274413">MAIEKYTNGNDHRSDVNGSFNGHKGTNDSTNGNFENSSANCGGSRDVPVAICGMGLRLPGGIRSDADLFDFLVNKGDARSIVPSDRFNIETYYDANARPGFIGTKYGYFLNEDLSKFDTSMFSMMTAEVTQLDPAQRLLLEVAREALESAGEADFRGKNIGTYVGDFTQGWEELHGIDVSYLAPYLLTGKADFVLSNRLAYEYDLTGPSLTVKTACSASGQAMYEAILSIQTGRCPSAIVAGANLMLTPRESAGMSAYRVLAPDGSCKTFDAEANGYARGESVSAMYIKRLDEAVRDGNPIRAVIRACGSNADGGGVGRSFGVPNPVTQERLIRQTYEQAGLELTSTEVVECHGTGTAVGDPLEVQGIASCFGGRGVYIGSVKPNLGHGEGASAMASIAKATLALERRTIIPNIKFNTPNPKIPFKKASLKVPTEAEPWPQNMLERISINSFGLGGSNVHLVMDSAASFGVSSPQKKLESLPENSKKLPIFFSANSSPALTKMVENHAQYLKSHPDRLESMAYTLSSRRERLKLTSFCVANGSTLSEPVSPTPGQGIRRVAFVFTGQGALWAGMGKELIQEHETFANSIRFMDKVLQSLKHPPDWSLEGTLLDSSEAISSVLSSAERAQPICAALQLALVDLLATWDVKPAAVVGHSSGEIGSAYAAGILTLREAIVAAYYRGYANALCKLSGAMVAVGLAREKVSSHLISGVTIACENSSSSVTLSGDVGPLEKVMSALRESYPDALVRKLRVPLAYHSYHMKTVADAYNALITPHLDPKAPKIPFYSTVYGTQVDDAPTFGPKYWQDNMENPVLFHTAVSKMVEDLGQDVAHLEVGPHSVLAGPLRDIYKEMGQTVLYTSLLVRGKDTSEAFIEALGKLFCFGLKPHIPVSSRAITLPDLPSYPWNYEATYWSETRIMADWRFRKHRPHELLGVRILENSDLEPAWRKMLKIADLPWLADHCVGKDIVFPAAGYMAIAGEAVCQLTEAKSYTLREVHIASAMLLTDNKTTEIITTFRKKALTSTLDSKFYEFSISSYNNGQWTKHCWGMVAGGCATALPAPKVETYPRNVETKRWYKTMSRIGLNYGPRFTGLEEITTSVVHKTAAVKVTDKQHEDESQYPLHPTTLDLILQSWAVASVGGEYRELVQLFLPTFVEEFYVGEAANKSIRVNTVNTGVLGTALGNSYGVADGEVVYSLKGFKGTKVENSIQKFRDLKALELQWHPDFDSCEIDKLMRPSGDSTADLEILERMYVLCAIEAQDKLSRAVCTQPHYGFYRSWLDRELERYKQPSLPLVPDSADLVAMRSELRGKAIEELHERSRNTKVYPPVEAVRRVCSRAVDIVEGRTGLLDVLLEDGLLAQFYDWFNDLSDIHDLFQVMGHSRPYLRILEIGAGTGGTTARALNSLKSQSGERLYQSYTITDISAGFFAQCRERFQDEASIQYQVLDISKDPLEQGFEEGAYDLIVASNVLHATPSLVATLKNCRKLLDPNGYIFMQELSSIGKSADFIMGLFDGWWLGIDDGRTERPMVAPEVWDVKLREAGFAGVHAVSFDNHLPYYNSANIIARPAISSISSQEQTRTRITLLTASSKLGSFAGIVKRALEGAKYIVDQCTWGQTSPDGQDLISFLDIDEPEPLLKEVSANDLSKFVQTVNETSQFAILWLTRPAQSACGCRDANFGQILGAARTIRAELAVDFATLELDETDANAAFAVLRVLAKIERGRKGPDGEVDNDMEYLWQNSQILVPRFHSFRVIEALADDQPVPDAKHLVIKTRGMLQSLQWEADYFQSLDPDEVRVRIAAVGMNFRDLAIAMGIVDTAQSLGAGFNQLGVEGAGFITELGSNVKNLKVGDRVVTCGAGSGGYATECIRPAVYCVHIPERLTTEDAAGIIVPYATVLWSFVNKGNLKKGQSVLIHSAAGGVGIAAIHVARWLGLEIYVTVGSKEKRDFLVEKLSVPRTRIFHSRDDSFEADVMRATNGKGVHSALNSLSGELLHATWRCISPGGCLLEIGKRDLLGRGQLALHLFEANRAYFGIDISRLIETNMEDMADLLHLTMKLFKEGHIHPIHPTTVFEAKKVQDAFRYMQKGVHMGRIVVKMPEEDALPLAPPLPKPSFKRKASYLLVGGLGGLGRSIISWMAAAGARDIMVLSRSAGKSDSDQAFIGDIAEAGCTLKCFAGDVTDGGFVQQVISKATMPILGVMQMAMVLRDVGFLSMDHITWATATRPKIQGTWNLHQYLPADMDFFVLFGSESGTLSSYGQSNYAAANTFLDSFVNFRHSLGLPASVIDICAVGDVGYVSQQPAVAERMAEGIGRLMFEEEFLYGLQLAIARSSKKYTFLDAHKTKKCQRNASQIVLHNETEKPLSDPQNAAPWRRDPRVAIHRNAHQASQSAEGQGSDTLRRFVATVAADPQKLEQKSTVAFLAQEIAKRVAAFIMKGDATVDTTQSLASMGVDSLVAIELRNWWKQTFTTDVSVLELNNSGSMDDLGKLATQRLREKYAAAKS</sequence>
<dbReference type="SUPFAM" id="SSF47336">
    <property type="entry name" value="ACP-like"/>
    <property type="match status" value="1"/>
</dbReference>
<dbReference type="Pfam" id="PF08240">
    <property type="entry name" value="ADH_N"/>
    <property type="match status" value="1"/>
</dbReference>
<dbReference type="OrthoDB" id="329835at2759"/>
<dbReference type="InterPro" id="IPR020806">
    <property type="entry name" value="PKS_PP-bd"/>
</dbReference>
<evidence type="ECO:0000256" key="5">
    <source>
        <dbReference type="ARBA" id="ARBA00022857"/>
    </source>
</evidence>
<dbReference type="PROSITE" id="PS52019">
    <property type="entry name" value="PKS_MFAS_DH"/>
    <property type="match status" value="1"/>
</dbReference>
<dbReference type="SMART" id="SM00829">
    <property type="entry name" value="PKS_ER"/>
    <property type="match status" value="1"/>
</dbReference>
<evidence type="ECO:0008006" key="15">
    <source>
        <dbReference type="Google" id="ProtNLM"/>
    </source>
</evidence>
<evidence type="ECO:0000256" key="1">
    <source>
        <dbReference type="ARBA" id="ARBA00022450"/>
    </source>
</evidence>
<dbReference type="Pfam" id="PF08242">
    <property type="entry name" value="Methyltransf_12"/>
    <property type="match status" value="1"/>
</dbReference>
<evidence type="ECO:0000256" key="8">
    <source>
        <dbReference type="PROSITE-ProRule" id="PRU01363"/>
    </source>
</evidence>
<dbReference type="SMART" id="SM00825">
    <property type="entry name" value="PKS_KS"/>
    <property type="match status" value="1"/>
</dbReference>
<dbReference type="InterPro" id="IPR016036">
    <property type="entry name" value="Malonyl_transacylase_ACP-bd"/>
</dbReference>
<protein>
    <recommendedName>
        <fullName evidence="15">Polyketide synthase</fullName>
    </recommendedName>
</protein>
<dbReference type="InterPro" id="IPR042104">
    <property type="entry name" value="PKS_dehydratase_sf"/>
</dbReference>
<name>A0A8H7W1H1_9HELO</name>
<dbReference type="PROSITE" id="PS50075">
    <property type="entry name" value="CARRIER"/>
    <property type="match status" value="1"/>
</dbReference>
<reference evidence="13" key="1">
    <citation type="submission" date="2021-02" db="EMBL/GenBank/DDBJ databases">
        <title>Genome sequence Cadophora malorum strain M34.</title>
        <authorList>
            <person name="Stefanovic E."/>
            <person name="Vu D."/>
            <person name="Scully C."/>
            <person name="Dijksterhuis J."/>
            <person name="Roader J."/>
            <person name="Houbraken J."/>
        </authorList>
    </citation>
    <scope>NUCLEOTIDE SEQUENCE</scope>
    <source>
        <strain evidence="13">M34</strain>
    </source>
</reference>
<dbReference type="GO" id="GO:0044550">
    <property type="term" value="P:secondary metabolite biosynthetic process"/>
    <property type="evidence" value="ECO:0007669"/>
    <property type="project" value="TreeGrafter"/>
</dbReference>
<accession>A0A8H7W1H1</accession>
<keyword evidence="3" id="KW-0489">Methyltransferase</keyword>
<dbReference type="Pfam" id="PF02801">
    <property type="entry name" value="Ketoacyl-synt_C"/>
    <property type="match status" value="1"/>
</dbReference>
<proteinExistence type="predicted"/>
<dbReference type="SMART" id="SM00827">
    <property type="entry name" value="PKS_AT"/>
    <property type="match status" value="1"/>
</dbReference>
<dbReference type="InterPro" id="IPR050091">
    <property type="entry name" value="PKS_NRPS_Biosynth_Enz"/>
</dbReference>
<dbReference type="GO" id="GO:0016491">
    <property type="term" value="F:oxidoreductase activity"/>
    <property type="evidence" value="ECO:0007669"/>
    <property type="project" value="InterPro"/>
</dbReference>
<dbReference type="InterPro" id="IPR013154">
    <property type="entry name" value="ADH-like_N"/>
</dbReference>
<dbReference type="SUPFAM" id="SSF52151">
    <property type="entry name" value="FabD/lysophospholipase-like"/>
    <property type="match status" value="1"/>
</dbReference>
<evidence type="ECO:0000259" key="11">
    <source>
        <dbReference type="PROSITE" id="PS52004"/>
    </source>
</evidence>
<dbReference type="CDD" id="cd00833">
    <property type="entry name" value="PKS"/>
    <property type="match status" value="1"/>
</dbReference>
<feature type="domain" description="Ketosynthase family 3 (KS3)" evidence="11">
    <location>
        <begin position="46"/>
        <end position="465"/>
    </location>
</feature>
<dbReference type="Gene3D" id="1.10.1200.10">
    <property type="entry name" value="ACP-like"/>
    <property type="match status" value="1"/>
</dbReference>
<dbReference type="Gene3D" id="3.40.50.150">
    <property type="entry name" value="Vaccinia Virus protein VP39"/>
    <property type="match status" value="1"/>
</dbReference>
<comment type="caution">
    <text evidence="13">The sequence shown here is derived from an EMBL/GenBank/DDBJ whole genome shotgun (WGS) entry which is preliminary data.</text>
</comment>
<evidence type="ECO:0000259" key="10">
    <source>
        <dbReference type="PROSITE" id="PS50075"/>
    </source>
</evidence>
<dbReference type="InterPro" id="IPR020841">
    <property type="entry name" value="PKS_Beta-ketoAc_synthase_dom"/>
</dbReference>
<dbReference type="InterPro" id="IPR032821">
    <property type="entry name" value="PKS_assoc"/>
</dbReference>
<dbReference type="GO" id="GO:0004312">
    <property type="term" value="F:fatty acid synthase activity"/>
    <property type="evidence" value="ECO:0007669"/>
    <property type="project" value="TreeGrafter"/>
</dbReference>
<feature type="domain" description="Carrier" evidence="10">
    <location>
        <begin position="2420"/>
        <end position="2497"/>
    </location>
</feature>
<dbReference type="InterPro" id="IPR016039">
    <property type="entry name" value="Thiolase-like"/>
</dbReference>
<dbReference type="SUPFAM" id="SSF50129">
    <property type="entry name" value="GroES-like"/>
    <property type="match status" value="1"/>
</dbReference>
<dbReference type="GO" id="GO:0032259">
    <property type="term" value="P:methylation"/>
    <property type="evidence" value="ECO:0007669"/>
    <property type="project" value="UniProtKB-KW"/>
</dbReference>
<dbReference type="SMART" id="SM00826">
    <property type="entry name" value="PKS_DH"/>
    <property type="match status" value="1"/>
</dbReference>
<feature type="region of interest" description="Disordered" evidence="9">
    <location>
        <begin position="1"/>
        <end position="31"/>
    </location>
</feature>
<evidence type="ECO:0000256" key="4">
    <source>
        <dbReference type="ARBA" id="ARBA00022679"/>
    </source>
</evidence>
<dbReference type="InterPro" id="IPR013968">
    <property type="entry name" value="PKS_KR"/>
</dbReference>
<feature type="domain" description="PKS/mFAS DH" evidence="12">
    <location>
        <begin position="931"/>
        <end position="1213"/>
    </location>
</feature>
<dbReference type="InterPro" id="IPR018201">
    <property type="entry name" value="Ketoacyl_synth_AS"/>
</dbReference>
<dbReference type="InterPro" id="IPR011032">
    <property type="entry name" value="GroES-like_sf"/>
</dbReference>
<evidence type="ECO:0000256" key="9">
    <source>
        <dbReference type="SAM" id="MobiDB-lite"/>
    </source>
</evidence>
<evidence type="ECO:0000256" key="6">
    <source>
        <dbReference type="ARBA" id="ARBA00023268"/>
    </source>
</evidence>
<dbReference type="PROSITE" id="PS00606">
    <property type="entry name" value="KS3_1"/>
    <property type="match status" value="1"/>
</dbReference>
<dbReference type="CDD" id="cd02440">
    <property type="entry name" value="AdoMet_MTases"/>
    <property type="match status" value="1"/>
</dbReference>
<dbReference type="SUPFAM" id="SSF53901">
    <property type="entry name" value="Thiolase-like"/>
    <property type="match status" value="1"/>
</dbReference>
<dbReference type="InterPro" id="IPR049552">
    <property type="entry name" value="PKS_DH_N"/>
</dbReference>
<keyword evidence="6" id="KW-0511">Multifunctional enzyme</keyword>
<evidence type="ECO:0000256" key="7">
    <source>
        <dbReference type="ARBA" id="ARBA00023315"/>
    </source>
</evidence>
<dbReference type="InterPro" id="IPR016035">
    <property type="entry name" value="Acyl_Trfase/lysoPLipase"/>
</dbReference>
<dbReference type="InterPro" id="IPR014031">
    <property type="entry name" value="Ketoacyl_synth_C"/>
</dbReference>
<evidence type="ECO:0000259" key="12">
    <source>
        <dbReference type="PROSITE" id="PS52019"/>
    </source>
</evidence>
<keyword evidence="2" id="KW-0597">Phosphoprotein</keyword>
<feature type="active site" description="Proton acceptor; for dehydratase activity" evidence="8">
    <location>
        <position position="963"/>
    </location>
</feature>
<dbReference type="Pfam" id="PF00109">
    <property type="entry name" value="ketoacyl-synt"/>
    <property type="match status" value="1"/>
</dbReference>
<evidence type="ECO:0000313" key="14">
    <source>
        <dbReference type="Proteomes" id="UP000664132"/>
    </source>
</evidence>
<dbReference type="Pfam" id="PF16197">
    <property type="entry name" value="KAsynt_C_assoc"/>
    <property type="match status" value="1"/>
</dbReference>
<dbReference type="Pfam" id="PF00698">
    <property type="entry name" value="Acyl_transf_1"/>
    <property type="match status" value="1"/>
</dbReference>
<dbReference type="InterPro" id="IPR014043">
    <property type="entry name" value="Acyl_transferase_dom"/>
</dbReference>
<evidence type="ECO:0000256" key="2">
    <source>
        <dbReference type="ARBA" id="ARBA00022553"/>
    </source>
</evidence>
<dbReference type="Gene3D" id="3.40.50.720">
    <property type="entry name" value="NAD(P)-binding Rossmann-like Domain"/>
    <property type="match status" value="1"/>
</dbReference>
<feature type="region of interest" description="N-terminal hotdog fold" evidence="8">
    <location>
        <begin position="931"/>
        <end position="1059"/>
    </location>
</feature>
<dbReference type="InterPro" id="IPR036291">
    <property type="entry name" value="NAD(P)-bd_dom_sf"/>
</dbReference>
<dbReference type="SMART" id="SM00822">
    <property type="entry name" value="PKS_KR"/>
    <property type="match status" value="1"/>
</dbReference>
<keyword evidence="5" id="KW-0521">NADP</keyword>
<feature type="region of interest" description="C-terminal hotdog fold" evidence="8">
    <location>
        <begin position="1069"/>
        <end position="1213"/>
    </location>
</feature>
<dbReference type="InterPro" id="IPR013217">
    <property type="entry name" value="Methyltransf_12"/>
</dbReference>
<keyword evidence="4" id="KW-0808">Transferase</keyword>
<dbReference type="Gene3D" id="3.10.129.110">
    <property type="entry name" value="Polyketide synthase dehydratase"/>
    <property type="match status" value="1"/>
</dbReference>
<dbReference type="Proteomes" id="UP000664132">
    <property type="component" value="Unassembled WGS sequence"/>
</dbReference>
<dbReference type="GO" id="GO:0008168">
    <property type="term" value="F:methyltransferase activity"/>
    <property type="evidence" value="ECO:0007669"/>
    <property type="project" value="UniProtKB-KW"/>
</dbReference>
<gene>
    <name evidence="13" type="ORF">IFR04_012486</name>
</gene>
<dbReference type="Pfam" id="PF21089">
    <property type="entry name" value="PKS_DH_N"/>
    <property type="match status" value="1"/>
</dbReference>
<dbReference type="SUPFAM" id="SSF55048">
    <property type="entry name" value="Probable ACP-binding domain of malonyl-CoA ACP transacylase"/>
    <property type="match status" value="1"/>
</dbReference>
<dbReference type="InterPro" id="IPR029063">
    <property type="entry name" value="SAM-dependent_MTases_sf"/>
</dbReference>
<dbReference type="InterPro" id="IPR036736">
    <property type="entry name" value="ACP-like_sf"/>
</dbReference>
<keyword evidence="7" id="KW-0012">Acyltransferase</keyword>